<dbReference type="EMBL" id="JBHSMJ010000011">
    <property type="protein sequence ID" value="MFC5448718.1"/>
    <property type="molecule type" value="Genomic_DNA"/>
</dbReference>
<organism evidence="2 3">
    <name type="scientific">Paenibacillus aestuarii</name>
    <dbReference type="NCBI Taxonomy" id="516965"/>
    <lineage>
        <taxon>Bacteria</taxon>
        <taxon>Bacillati</taxon>
        <taxon>Bacillota</taxon>
        <taxon>Bacilli</taxon>
        <taxon>Bacillales</taxon>
        <taxon>Paenibacillaceae</taxon>
        <taxon>Paenibacillus</taxon>
    </lineage>
</organism>
<reference evidence="3" key="1">
    <citation type="journal article" date="2019" name="Int. J. Syst. Evol. Microbiol.">
        <title>The Global Catalogue of Microorganisms (GCM) 10K type strain sequencing project: providing services to taxonomists for standard genome sequencing and annotation.</title>
        <authorList>
            <consortium name="The Broad Institute Genomics Platform"/>
            <consortium name="The Broad Institute Genome Sequencing Center for Infectious Disease"/>
            <person name="Wu L."/>
            <person name="Ma J."/>
        </authorList>
    </citation>
    <scope>NUCLEOTIDE SEQUENCE [LARGE SCALE GENOMIC DNA]</scope>
    <source>
        <strain evidence="3">KACC 11904</strain>
    </source>
</reference>
<sequence>MPKYLHIVNGDVFAEKLRASGIPGDILVWRESLYEGPVGLQMSDCVLLSFRAQYMNRRYGIPMAHFITNTMEQERALEHVSSDIDEVVLWFEHDLYDQLMLCYLLYRLSGLVNQTHYSLSLLSINHFPGIARFFGLGQLSADQVHQLQGTWKPVTAEQMKLTRRVWRAYVGEDPSSMNELLDADLSALPFLKDALEVYLGRFPSEQNGLSAVQQYTLELLEERDYSGGELFGQVSQKFMDYGLGDLQFWGILKSMILCHVPLIRVAAGDNQFISDKVFADSRLLSGLVQLTEEGRSVLGYERDHILMNGVDEWIGGVHLQGNQVIWRRNASTMRLVRLSDYG</sequence>
<keyword evidence="3" id="KW-1185">Reference proteome</keyword>
<protein>
    <submittedName>
        <fullName evidence="2">DUF1835 domain-containing protein</fullName>
    </submittedName>
</protein>
<proteinExistence type="predicted"/>
<evidence type="ECO:0000313" key="3">
    <source>
        <dbReference type="Proteomes" id="UP001596044"/>
    </source>
</evidence>
<dbReference type="RefSeq" id="WP_270884623.1">
    <property type="nucleotide sequence ID" value="NZ_JAQFVF010000072.1"/>
</dbReference>
<comment type="caution">
    <text evidence="2">The sequence shown here is derived from an EMBL/GenBank/DDBJ whole genome shotgun (WGS) entry which is preliminary data.</text>
</comment>
<name>A0ABW0K7B4_9BACL</name>
<evidence type="ECO:0000313" key="2">
    <source>
        <dbReference type="EMBL" id="MFC5448718.1"/>
    </source>
</evidence>
<accession>A0ABW0K7B4</accession>
<dbReference type="Pfam" id="PF08874">
    <property type="entry name" value="DUF1835"/>
    <property type="match status" value="1"/>
</dbReference>
<gene>
    <name evidence="2" type="ORF">ACFPOG_10625</name>
</gene>
<dbReference type="Proteomes" id="UP001596044">
    <property type="component" value="Unassembled WGS sequence"/>
</dbReference>
<feature type="domain" description="DUF1835" evidence="1">
    <location>
        <begin position="5"/>
        <end position="111"/>
    </location>
</feature>
<dbReference type="InterPro" id="IPR014973">
    <property type="entry name" value="DUF1835"/>
</dbReference>
<evidence type="ECO:0000259" key="1">
    <source>
        <dbReference type="Pfam" id="PF08874"/>
    </source>
</evidence>